<dbReference type="AlphaFoldDB" id="A0A370QEZ6"/>
<organism evidence="2 3">
    <name type="scientific">Marinirhabdus gelatinilytica</name>
    <dbReference type="NCBI Taxonomy" id="1703343"/>
    <lineage>
        <taxon>Bacteria</taxon>
        <taxon>Pseudomonadati</taxon>
        <taxon>Bacteroidota</taxon>
        <taxon>Flavobacteriia</taxon>
        <taxon>Flavobacteriales</taxon>
        <taxon>Flavobacteriaceae</taxon>
    </lineage>
</organism>
<evidence type="ECO:0000313" key="2">
    <source>
        <dbReference type="EMBL" id="RDK86936.1"/>
    </source>
</evidence>
<dbReference type="OrthoDB" id="196738at2"/>
<evidence type="ECO:0000313" key="3">
    <source>
        <dbReference type="Proteomes" id="UP000255317"/>
    </source>
</evidence>
<dbReference type="Proteomes" id="UP000255317">
    <property type="component" value="Unassembled WGS sequence"/>
</dbReference>
<dbReference type="RefSeq" id="WP_115123158.1">
    <property type="nucleotide sequence ID" value="NZ_QRAO01000002.1"/>
</dbReference>
<sequence length="159" mass="18627">MNKFLKYFLLLALTAFVVIQFIRPEKNNGGYESVMAFEKETNPSAEVADILKTNCYDCHSNQTQYPWYAEIAPISFWLDEHIEHGKGHFNVSEWDSYSTKKKDHKLEELIEFVEEGEMPLDSYTWLHGDLSEDETKLLLQWAGLTRLKYKEKLEVSLNP</sequence>
<feature type="domain" description="Haem-binding" evidence="1">
    <location>
        <begin position="13"/>
        <end position="146"/>
    </location>
</feature>
<dbReference type="Pfam" id="PF14376">
    <property type="entry name" value="Haem_bd"/>
    <property type="match status" value="1"/>
</dbReference>
<gene>
    <name evidence="2" type="ORF">C8D94_102114</name>
</gene>
<dbReference type="EMBL" id="QRAO01000002">
    <property type="protein sequence ID" value="RDK86936.1"/>
    <property type="molecule type" value="Genomic_DNA"/>
</dbReference>
<evidence type="ECO:0000259" key="1">
    <source>
        <dbReference type="SMART" id="SM01235"/>
    </source>
</evidence>
<reference evidence="2 3" key="1">
    <citation type="submission" date="2018-07" db="EMBL/GenBank/DDBJ databases">
        <title>Genomic Encyclopedia of Type Strains, Phase IV (KMG-IV): sequencing the most valuable type-strain genomes for metagenomic binning, comparative biology and taxonomic classification.</title>
        <authorList>
            <person name="Goeker M."/>
        </authorList>
    </citation>
    <scope>NUCLEOTIDE SEQUENCE [LARGE SCALE GENOMIC DNA]</scope>
    <source>
        <strain evidence="2 3">DSM 101478</strain>
    </source>
</reference>
<comment type="caution">
    <text evidence="2">The sequence shown here is derived from an EMBL/GenBank/DDBJ whole genome shotgun (WGS) entry which is preliminary data.</text>
</comment>
<name>A0A370QEZ6_9FLAO</name>
<dbReference type="InterPro" id="IPR025992">
    <property type="entry name" value="Haem-bd"/>
</dbReference>
<proteinExistence type="predicted"/>
<accession>A0A370QEZ6</accession>
<protein>
    <submittedName>
        <fullName evidence="2">Heme-binding protein</fullName>
    </submittedName>
</protein>
<keyword evidence="3" id="KW-1185">Reference proteome</keyword>
<dbReference type="SMART" id="SM01235">
    <property type="entry name" value="Haem_bd"/>
    <property type="match status" value="1"/>
</dbReference>